<proteinExistence type="predicted"/>
<dbReference type="Pfam" id="PF00440">
    <property type="entry name" value="TetR_N"/>
    <property type="match status" value="1"/>
</dbReference>
<reference evidence="6 7" key="1">
    <citation type="submission" date="2007-01" db="EMBL/GenBank/DDBJ databases">
        <title>Complete sequence of Psychromonas ingrahamii 37.</title>
        <authorList>
            <consortium name="US DOE Joint Genome Institute"/>
            <person name="Copeland A."/>
            <person name="Lucas S."/>
            <person name="Lapidus A."/>
            <person name="Barry K."/>
            <person name="Detter J.C."/>
            <person name="Glavina del Rio T."/>
            <person name="Hammon N."/>
            <person name="Israni S."/>
            <person name="Dalin E."/>
            <person name="Tice H."/>
            <person name="Pitluck S."/>
            <person name="Thompson L.S."/>
            <person name="Brettin T."/>
            <person name="Bruce D."/>
            <person name="Han C."/>
            <person name="Tapia R."/>
            <person name="Schmutz J."/>
            <person name="Larimer F."/>
            <person name="Land M."/>
            <person name="Hauser L."/>
            <person name="Kyrpides N."/>
            <person name="Ivanova N."/>
            <person name="Staley J."/>
            <person name="Richardson P."/>
        </authorList>
    </citation>
    <scope>NUCLEOTIDE SEQUENCE [LARGE SCALE GENOMIC DNA]</scope>
    <source>
        <strain evidence="6 7">37</strain>
    </source>
</reference>
<dbReference type="Pfam" id="PF16925">
    <property type="entry name" value="TetR_C_13"/>
    <property type="match status" value="1"/>
</dbReference>
<accession>A1SYP2</accession>
<dbReference type="GO" id="GO:0003677">
    <property type="term" value="F:DNA binding"/>
    <property type="evidence" value="ECO:0007669"/>
    <property type="project" value="UniProtKB-UniRule"/>
</dbReference>
<dbReference type="eggNOG" id="COG1309">
    <property type="taxonomic scope" value="Bacteria"/>
</dbReference>
<dbReference type="PANTHER" id="PTHR47506">
    <property type="entry name" value="TRANSCRIPTIONAL REGULATORY PROTEIN"/>
    <property type="match status" value="1"/>
</dbReference>
<dbReference type="EMBL" id="CP000510">
    <property type="protein sequence ID" value="ABM04607.1"/>
    <property type="molecule type" value="Genomic_DNA"/>
</dbReference>
<dbReference type="PROSITE" id="PS50977">
    <property type="entry name" value="HTH_TETR_2"/>
    <property type="match status" value="1"/>
</dbReference>
<feature type="domain" description="HTH tetR-type" evidence="5">
    <location>
        <begin position="6"/>
        <end position="66"/>
    </location>
</feature>
<dbReference type="SUPFAM" id="SSF48498">
    <property type="entry name" value="Tetracyclin repressor-like, C-terminal domain"/>
    <property type="match status" value="1"/>
</dbReference>
<organism evidence="6 7">
    <name type="scientific">Psychromonas ingrahamii (strain DSM 17664 / CCUG 51855 / 37)</name>
    <dbReference type="NCBI Taxonomy" id="357804"/>
    <lineage>
        <taxon>Bacteria</taxon>
        <taxon>Pseudomonadati</taxon>
        <taxon>Pseudomonadota</taxon>
        <taxon>Gammaproteobacteria</taxon>
        <taxon>Alteromonadales</taxon>
        <taxon>Psychromonadaceae</taxon>
        <taxon>Psychromonas</taxon>
    </lineage>
</organism>
<evidence type="ECO:0000313" key="7">
    <source>
        <dbReference type="Proteomes" id="UP000000639"/>
    </source>
</evidence>
<evidence type="ECO:0000256" key="4">
    <source>
        <dbReference type="PROSITE-ProRule" id="PRU00335"/>
    </source>
</evidence>
<name>A1SYP2_PSYIN</name>
<sequence>MSKSAKFDRADVVDKATKLYWEKGFHGTSMRNLQDVVDMRPGSIYATFGNKENLFKEALQHYAQVSFSHLSACKKASLSPLEALRTFVKSILMDTGKSVPSGMCMLVKSVAELTVENAELLLETKRLLSLIESEFAVIFKEAIEQGEISVSKDPNHLAQYLQIQIMGLRTYASANDNAQTIEALIDDVFDSSMVRG</sequence>
<dbReference type="InterPro" id="IPR011075">
    <property type="entry name" value="TetR_C"/>
</dbReference>
<dbReference type="Proteomes" id="UP000000639">
    <property type="component" value="Chromosome"/>
</dbReference>
<evidence type="ECO:0000256" key="2">
    <source>
        <dbReference type="ARBA" id="ARBA00023125"/>
    </source>
</evidence>
<evidence type="ECO:0000256" key="1">
    <source>
        <dbReference type="ARBA" id="ARBA00023015"/>
    </source>
</evidence>
<evidence type="ECO:0000313" key="6">
    <source>
        <dbReference type="EMBL" id="ABM04607.1"/>
    </source>
</evidence>
<dbReference type="Gene3D" id="1.10.10.60">
    <property type="entry name" value="Homeodomain-like"/>
    <property type="match status" value="1"/>
</dbReference>
<evidence type="ECO:0000256" key="3">
    <source>
        <dbReference type="ARBA" id="ARBA00023163"/>
    </source>
</evidence>
<dbReference type="InterPro" id="IPR009057">
    <property type="entry name" value="Homeodomain-like_sf"/>
</dbReference>
<keyword evidence="2 4" id="KW-0238">DNA-binding</keyword>
<dbReference type="RefSeq" id="WP_011771161.1">
    <property type="nucleotide sequence ID" value="NC_008709.1"/>
</dbReference>
<dbReference type="InterPro" id="IPR001647">
    <property type="entry name" value="HTH_TetR"/>
</dbReference>
<keyword evidence="7" id="KW-1185">Reference proteome</keyword>
<dbReference type="OrthoDB" id="270177at2"/>
<gene>
    <name evidence="6" type="ordered locus">Ping_2903</name>
</gene>
<dbReference type="HOGENOM" id="CLU_069356_28_0_6"/>
<dbReference type="PANTHER" id="PTHR47506:SF10">
    <property type="entry name" value="TRANSCRIPTIONAL REGULATORY PROTEIN"/>
    <property type="match status" value="1"/>
</dbReference>
<feature type="DNA-binding region" description="H-T-H motif" evidence="4">
    <location>
        <begin position="29"/>
        <end position="48"/>
    </location>
</feature>
<evidence type="ECO:0000259" key="5">
    <source>
        <dbReference type="PROSITE" id="PS50977"/>
    </source>
</evidence>
<dbReference type="STRING" id="357804.Ping_2903"/>
<dbReference type="InterPro" id="IPR036271">
    <property type="entry name" value="Tet_transcr_reg_TetR-rel_C_sf"/>
</dbReference>
<dbReference type="KEGG" id="pin:Ping_2903"/>
<dbReference type="SUPFAM" id="SSF46689">
    <property type="entry name" value="Homeodomain-like"/>
    <property type="match status" value="1"/>
</dbReference>
<keyword evidence="1" id="KW-0805">Transcription regulation</keyword>
<keyword evidence="3" id="KW-0804">Transcription</keyword>
<dbReference type="Gene3D" id="1.10.357.10">
    <property type="entry name" value="Tetracycline Repressor, domain 2"/>
    <property type="match status" value="1"/>
</dbReference>
<dbReference type="AlphaFoldDB" id="A1SYP2"/>
<protein>
    <submittedName>
        <fullName evidence="6">Transcriptional regulator, TetR family</fullName>
    </submittedName>
</protein>